<comment type="caution">
    <text evidence="1">The sequence shown here is derived from an EMBL/GenBank/DDBJ whole genome shotgun (WGS) entry which is preliminary data.</text>
</comment>
<gene>
    <name evidence="1" type="ORF">ACFSYC_05265</name>
</gene>
<accession>A0ABW5XPK6</accession>
<organism evidence="1 2">
    <name type="scientific">Mucilaginibacter antarcticus</name>
    <dbReference type="NCBI Taxonomy" id="1855725"/>
    <lineage>
        <taxon>Bacteria</taxon>
        <taxon>Pseudomonadati</taxon>
        <taxon>Bacteroidota</taxon>
        <taxon>Sphingobacteriia</taxon>
        <taxon>Sphingobacteriales</taxon>
        <taxon>Sphingobacteriaceae</taxon>
        <taxon>Mucilaginibacter</taxon>
    </lineage>
</organism>
<dbReference type="RefSeq" id="WP_377124273.1">
    <property type="nucleotide sequence ID" value="NZ_JBHUHN010000001.1"/>
</dbReference>
<evidence type="ECO:0000313" key="1">
    <source>
        <dbReference type="EMBL" id="MFD2864092.1"/>
    </source>
</evidence>
<evidence type="ECO:0000313" key="2">
    <source>
        <dbReference type="Proteomes" id="UP001597601"/>
    </source>
</evidence>
<dbReference type="Proteomes" id="UP001597601">
    <property type="component" value="Unassembled WGS sequence"/>
</dbReference>
<dbReference type="EMBL" id="JBHUON010000004">
    <property type="protein sequence ID" value="MFD2864092.1"/>
    <property type="molecule type" value="Genomic_DNA"/>
</dbReference>
<proteinExistence type="predicted"/>
<sequence>MGILKYAILGAAVAFGIKQLTKKREDGSSVLDDLTEQSPELIDKVKGFANQAMDQLSGYGKQPTS</sequence>
<protein>
    <submittedName>
        <fullName evidence="1">YtxH domain-containing protein</fullName>
    </submittedName>
</protein>
<reference evidence="2" key="1">
    <citation type="journal article" date="2019" name="Int. J. Syst. Evol. Microbiol.">
        <title>The Global Catalogue of Microorganisms (GCM) 10K type strain sequencing project: providing services to taxonomists for standard genome sequencing and annotation.</title>
        <authorList>
            <consortium name="The Broad Institute Genomics Platform"/>
            <consortium name="The Broad Institute Genome Sequencing Center for Infectious Disease"/>
            <person name="Wu L."/>
            <person name="Ma J."/>
        </authorList>
    </citation>
    <scope>NUCLEOTIDE SEQUENCE [LARGE SCALE GENOMIC DNA]</scope>
    <source>
        <strain evidence="2">KCTC 52232</strain>
    </source>
</reference>
<name>A0ABW5XPK6_9SPHI</name>
<keyword evidence="2" id="KW-1185">Reference proteome</keyword>